<dbReference type="Ensembl" id="ENSATET00000042314.2">
    <property type="protein sequence ID" value="ENSATEP00000056835.1"/>
    <property type="gene ID" value="ENSATEG00000006380.3"/>
</dbReference>
<evidence type="ECO:0000256" key="13">
    <source>
        <dbReference type="PROSITE-ProRule" id="PRU00339"/>
    </source>
</evidence>
<dbReference type="InterPro" id="IPR052346">
    <property type="entry name" value="O-mannosyl-transferase_TMTC"/>
</dbReference>
<dbReference type="SUPFAM" id="SSF48452">
    <property type="entry name" value="TPR-like"/>
    <property type="match status" value="1"/>
</dbReference>
<proteinExistence type="inferred from homology"/>
<feature type="transmembrane region" description="Helical" evidence="14">
    <location>
        <begin position="112"/>
        <end position="134"/>
    </location>
</feature>
<reference evidence="16" key="2">
    <citation type="submission" date="2025-08" db="UniProtKB">
        <authorList>
            <consortium name="Ensembl"/>
        </authorList>
    </citation>
    <scope>IDENTIFICATION</scope>
</reference>
<keyword evidence="11 14" id="KW-1133">Transmembrane helix</keyword>
<evidence type="ECO:0000259" key="15">
    <source>
        <dbReference type="Pfam" id="PF08409"/>
    </source>
</evidence>
<reference evidence="16" key="1">
    <citation type="submission" date="2021-04" db="EMBL/GenBank/DDBJ databases">
        <authorList>
            <consortium name="Wellcome Sanger Institute Data Sharing"/>
        </authorList>
    </citation>
    <scope>NUCLEOTIDE SEQUENCE [LARGE SCALE GENOMIC DNA]</scope>
</reference>
<evidence type="ECO:0000256" key="4">
    <source>
        <dbReference type="ARBA" id="ARBA00007882"/>
    </source>
</evidence>
<feature type="transmembrane region" description="Helical" evidence="14">
    <location>
        <begin position="377"/>
        <end position="398"/>
    </location>
</feature>
<dbReference type="Gene3D" id="1.25.40.10">
    <property type="entry name" value="Tetratricopeptide repeat domain"/>
    <property type="match status" value="2"/>
</dbReference>
<evidence type="ECO:0000256" key="9">
    <source>
        <dbReference type="ARBA" id="ARBA00022803"/>
    </source>
</evidence>
<keyword evidence="17" id="KW-1185">Reference proteome</keyword>
<evidence type="ECO:0000256" key="7">
    <source>
        <dbReference type="ARBA" id="ARBA00022692"/>
    </source>
</evidence>
<keyword evidence="6" id="KW-0808">Transferase</keyword>
<evidence type="ECO:0000256" key="2">
    <source>
        <dbReference type="ARBA" id="ARBA00004240"/>
    </source>
</evidence>
<feature type="domain" description="DUF1736" evidence="15">
    <location>
        <begin position="285"/>
        <end position="357"/>
    </location>
</feature>
<comment type="pathway">
    <text evidence="3">Protein modification; protein glycosylation.</text>
</comment>
<gene>
    <name evidence="16" type="primary">TMTC4</name>
</gene>
<feature type="repeat" description="TPR" evidence="13">
    <location>
        <begin position="541"/>
        <end position="574"/>
    </location>
</feature>
<feature type="repeat" description="TPR" evidence="13">
    <location>
        <begin position="473"/>
        <end position="506"/>
    </location>
</feature>
<protein>
    <recommendedName>
        <fullName evidence="5">dolichyl-phosphate-mannose--protein mannosyltransferase</fullName>
        <ecNumber evidence="5">2.4.1.109</ecNumber>
    </recommendedName>
</protein>
<feature type="transmembrane region" description="Helical" evidence="14">
    <location>
        <begin position="346"/>
        <end position="365"/>
    </location>
</feature>
<reference evidence="16" key="3">
    <citation type="submission" date="2025-09" db="UniProtKB">
        <authorList>
            <consortium name="Ensembl"/>
        </authorList>
    </citation>
    <scope>IDENTIFICATION</scope>
</reference>
<comment type="similarity">
    <text evidence="4">Belongs to the TMTC family.</text>
</comment>
<dbReference type="InterPro" id="IPR011990">
    <property type="entry name" value="TPR-like_helical_dom_sf"/>
</dbReference>
<keyword evidence="7 14" id="KW-0812">Transmembrane</keyword>
<feature type="transmembrane region" description="Helical" evidence="14">
    <location>
        <begin position="260"/>
        <end position="279"/>
    </location>
</feature>
<name>A0A7N6FF18_ANATE</name>
<dbReference type="PANTHER" id="PTHR44227">
    <property type="match status" value="1"/>
</dbReference>
<evidence type="ECO:0000256" key="14">
    <source>
        <dbReference type="SAM" id="Phobius"/>
    </source>
</evidence>
<evidence type="ECO:0000256" key="12">
    <source>
        <dbReference type="ARBA" id="ARBA00023136"/>
    </source>
</evidence>
<keyword evidence="9 13" id="KW-0802">TPR repeat</keyword>
<dbReference type="GO" id="GO:0005783">
    <property type="term" value="C:endoplasmic reticulum"/>
    <property type="evidence" value="ECO:0007669"/>
    <property type="project" value="UniProtKB-SubCell"/>
</dbReference>
<feature type="transmembrane region" description="Helical" evidence="14">
    <location>
        <begin position="404"/>
        <end position="420"/>
    </location>
</feature>
<accession>A0A7N6FF18</accession>
<dbReference type="Proteomes" id="UP000265040">
    <property type="component" value="Chromosome 21"/>
</dbReference>
<feature type="repeat" description="TPR" evidence="13">
    <location>
        <begin position="507"/>
        <end position="540"/>
    </location>
</feature>
<feature type="transmembrane region" description="Helical" evidence="14">
    <location>
        <begin position="197"/>
        <end position="214"/>
    </location>
</feature>
<evidence type="ECO:0000256" key="6">
    <source>
        <dbReference type="ARBA" id="ARBA00022679"/>
    </source>
</evidence>
<dbReference type="Pfam" id="PF08409">
    <property type="entry name" value="TMTC_DUF1736"/>
    <property type="match status" value="1"/>
</dbReference>
<dbReference type="GeneTree" id="ENSGT00940000158521"/>
<evidence type="ECO:0000256" key="1">
    <source>
        <dbReference type="ARBA" id="ARBA00004141"/>
    </source>
</evidence>
<evidence type="ECO:0000256" key="8">
    <source>
        <dbReference type="ARBA" id="ARBA00022737"/>
    </source>
</evidence>
<keyword evidence="8" id="KW-0677">Repeat</keyword>
<dbReference type="UniPathway" id="UPA00378"/>
<sequence length="656" mass="74044">MALSDVYWDHQIPLPKLAPAQAKVTVALVALLCFINSYDGEFVFDDSEAIVNNKDLKPTTPLNNIWSNDFWGSNLSSNSSHKSYRPLTVLTFRLNYLLAGGLHPVGFHVLNIILHAVISALMIDVFAILIGGLAYDEKGMILNHAPKTSLLAALLFAAHPVHTESVAGIVGRADLLCALFFQLSFLTYCKAFNRGRFSVQWLVLSLLLCAAAMLCKEQGITVLGVNAAFDILLICNVNVYELSQKLLLRKNPLDMLRTGLLTRLALMGLGGLLMLYARWRIMGTGPPAFTEVDNPASFAENIFLRIVNYNYYYSLNAWLLLCPWWLCFDWSMGCVPLIKSATDWRMAWLLLMWCILIGLISQALFSQDSQRRRTLTLGLVLLVVPFLPASNIFFRVGFVIAERVLYLSSAGYCLLLAYSLGHCCCWTKYRKLLCMSVLALLCVYVARCALRSHQWRTEQSLFTSALSVCPLNAKVHYNVGKNLADRGNSTAAITYYREAVRLHPTYVHAMNNLGNILKERNELIEAEQLLSKAVSIQPDFAAAWMNLGIVQNSLQKFEEAEQSYWNAIRFRKKYPDCYYNLGRLESEGFFLHALRINPNAASCHGNLAVLYHRWGKLELAKKHYELSLKLDPEAPGTRDNYNMLRRKLDQLKHSTP</sequence>
<comment type="subcellular location">
    <subcellularLocation>
        <location evidence="2">Endoplasmic reticulum</location>
    </subcellularLocation>
    <subcellularLocation>
        <location evidence="1">Membrane</location>
        <topology evidence="1">Multi-pass membrane protein</topology>
    </subcellularLocation>
</comment>
<feature type="repeat" description="TPR" evidence="13">
    <location>
        <begin position="601"/>
        <end position="634"/>
    </location>
</feature>
<dbReference type="GO" id="GO:0016020">
    <property type="term" value="C:membrane"/>
    <property type="evidence" value="ECO:0007669"/>
    <property type="project" value="UniProtKB-SubCell"/>
</dbReference>
<dbReference type="InterPro" id="IPR019734">
    <property type="entry name" value="TPR_rpt"/>
</dbReference>
<evidence type="ECO:0000313" key="16">
    <source>
        <dbReference type="Ensembl" id="ENSATEP00000056835.1"/>
    </source>
</evidence>
<dbReference type="GO" id="GO:0004169">
    <property type="term" value="F:dolichyl-phosphate-mannose-protein mannosyltransferase activity"/>
    <property type="evidence" value="ECO:0007669"/>
    <property type="project" value="UniProtKB-EC"/>
</dbReference>
<evidence type="ECO:0000256" key="11">
    <source>
        <dbReference type="ARBA" id="ARBA00022989"/>
    </source>
</evidence>
<evidence type="ECO:0000256" key="3">
    <source>
        <dbReference type="ARBA" id="ARBA00004922"/>
    </source>
</evidence>
<dbReference type="PROSITE" id="PS50005">
    <property type="entry name" value="TPR"/>
    <property type="match status" value="4"/>
</dbReference>
<feature type="transmembrane region" description="Helical" evidence="14">
    <location>
        <begin position="220"/>
        <end position="239"/>
    </location>
</feature>
<dbReference type="PANTHER" id="PTHR44227:SF3">
    <property type="entry name" value="PROTEIN O-MANNOSYL-TRANSFERASE TMTC4"/>
    <property type="match status" value="1"/>
</dbReference>
<dbReference type="SMART" id="SM00028">
    <property type="entry name" value="TPR"/>
    <property type="match status" value="4"/>
</dbReference>
<dbReference type="InterPro" id="IPR013618">
    <property type="entry name" value="TMTC_DUF1736"/>
</dbReference>
<dbReference type="Pfam" id="PF14559">
    <property type="entry name" value="TPR_19"/>
    <property type="match status" value="1"/>
</dbReference>
<dbReference type="EC" id="2.4.1.109" evidence="5"/>
<evidence type="ECO:0000256" key="10">
    <source>
        <dbReference type="ARBA" id="ARBA00022824"/>
    </source>
</evidence>
<evidence type="ECO:0000313" key="17">
    <source>
        <dbReference type="Proteomes" id="UP000265040"/>
    </source>
</evidence>
<organism evidence="16 17">
    <name type="scientific">Anabas testudineus</name>
    <name type="common">Climbing perch</name>
    <name type="synonym">Anthias testudineus</name>
    <dbReference type="NCBI Taxonomy" id="64144"/>
    <lineage>
        <taxon>Eukaryota</taxon>
        <taxon>Metazoa</taxon>
        <taxon>Chordata</taxon>
        <taxon>Craniata</taxon>
        <taxon>Vertebrata</taxon>
        <taxon>Euteleostomi</taxon>
        <taxon>Actinopterygii</taxon>
        <taxon>Neopterygii</taxon>
        <taxon>Teleostei</taxon>
        <taxon>Neoteleostei</taxon>
        <taxon>Acanthomorphata</taxon>
        <taxon>Anabantaria</taxon>
        <taxon>Anabantiformes</taxon>
        <taxon>Anabantoidei</taxon>
        <taxon>Anabantidae</taxon>
        <taxon>Anabas</taxon>
    </lineage>
</organism>
<keyword evidence="12 14" id="KW-0472">Membrane</keyword>
<evidence type="ECO:0000256" key="5">
    <source>
        <dbReference type="ARBA" id="ARBA00012839"/>
    </source>
</evidence>
<dbReference type="GO" id="GO:0030968">
    <property type="term" value="P:endoplasmic reticulum unfolded protein response"/>
    <property type="evidence" value="ECO:0007669"/>
    <property type="project" value="TreeGrafter"/>
</dbReference>
<dbReference type="AlphaFoldDB" id="A0A7N6FF18"/>
<dbReference type="Pfam" id="PF13431">
    <property type="entry name" value="TPR_17"/>
    <property type="match status" value="1"/>
</dbReference>
<keyword evidence="10" id="KW-0256">Endoplasmic reticulum</keyword>